<name>A0ABW5P5R5_9DEIO</name>
<keyword evidence="2" id="KW-1185">Reference proteome</keyword>
<evidence type="ECO:0008006" key="3">
    <source>
        <dbReference type="Google" id="ProtNLM"/>
    </source>
</evidence>
<evidence type="ECO:0000313" key="2">
    <source>
        <dbReference type="Proteomes" id="UP001597475"/>
    </source>
</evidence>
<sequence>MVSEKLGHSRPSFKADVYRTVYQSEHEEWAVNLSDLTSKRERVVN</sequence>
<dbReference type="Proteomes" id="UP001597475">
    <property type="component" value="Unassembled WGS sequence"/>
</dbReference>
<comment type="caution">
    <text evidence="1">The sequence shown here is derived from an EMBL/GenBank/DDBJ whole genome shotgun (WGS) entry which is preliminary data.</text>
</comment>
<dbReference type="RefSeq" id="WP_386845360.1">
    <property type="nucleotide sequence ID" value="NZ_JBHUMK010000043.1"/>
</dbReference>
<protein>
    <recommendedName>
        <fullName evidence="3">Integrase</fullName>
    </recommendedName>
</protein>
<proteinExistence type="predicted"/>
<evidence type="ECO:0000313" key="1">
    <source>
        <dbReference type="EMBL" id="MFD2609748.1"/>
    </source>
</evidence>
<gene>
    <name evidence="1" type="ORF">ACFSR9_09920</name>
</gene>
<reference evidence="2" key="1">
    <citation type="journal article" date="2019" name="Int. J. Syst. Evol. Microbiol.">
        <title>The Global Catalogue of Microorganisms (GCM) 10K type strain sequencing project: providing services to taxonomists for standard genome sequencing and annotation.</title>
        <authorList>
            <consortium name="The Broad Institute Genomics Platform"/>
            <consortium name="The Broad Institute Genome Sequencing Center for Infectious Disease"/>
            <person name="Wu L."/>
            <person name="Ma J."/>
        </authorList>
    </citation>
    <scope>NUCLEOTIDE SEQUENCE [LARGE SCALE GENOMIC DNA]</scope>
    <source>
        <strain evidence="2">KCTC 33842</strain>
    </source>
</reference>
<organism evidence="1 2">
    <name type="scientific">Deinococcus taklimakanensis</name>
    <dbReference type="NCBI Taxonomy" id="536443"/>
    <lineage>
        <taxon>Bacteria</taxon>
        <taxon>Thermotogati</taxon>
        <taxon>Deinococcota</taxon>
        <taxon>Deinococci</taxon>
        <taxon>Deinococcales</taxon>
        <taxon>Deinococcaceae</taxon>
        <taxon>Deinococcus</taxon>
    </lineage>
</organism>
<dbReference type="EMBL" id="JBHUMK010000043">
    <property type="protein sequence ID" value="MFD2609748.1"/>
    <property type="molecule type" value="Genomic_DNA"/>
</dbReference>
<accession>A0ABW5P5R5</accession>